<dbReference type="InterPro" id="IPR003715">
    <property type="entry name" value="Poly_export_N"/>
</dbReference>
<evidence type="ECO:0000256" key="8">
    <source>
        <dbReference type="ARBA" id="ARBA00023047"/>
    </source>
</evidence>
<keyword evidence="6" id="KW-0812">Transmembrane</keyword>
<dbReference type="GO" id="GO:0006811">
    <property type="term" value="P:monoatomic ion transport"/>
    <property type="evidence" value="ECO:0007669"/>
    <property type="project" value="UniProtKB-KW"/>
</dbReference>
<dbReference type="RefSeq" id="WP_116559039.1">
    <property type="nucleotide sequence ID" value="NZ_QDKM01000006.1"/>
</dbReference>
<evidence type="ECO:0000256" key="4">
    <source>
        <dbReference type="ARBA" id="ARBA00022452"/>
    </source>
</evidence>
<evidence type="ECO:0000256" key="10">
    <source>
        <dbReference type="ARBA" id="ARBA00023114"/>
    </source>
</evidence>
<accession>A0A2T8HRZ5</accession>
<reference evidence="17 18" key="1">
    <citation type="submission" date="2018-04" db="EMBL/GenBank/DDBJ databases">
        <title>Pararhodobacter oceanense sp. nov., isolated from marine intertidal sediment.</title>
        <authorList>
            <person name="Wang X.-L."/>
            <person name="Du Z.-J."/>
        </authorList>
    </citation>
    <scope>NUCLEOTIDE SEQUENCE [LARGE SCALE GENOMIC DNA]</scope>
    <source>
        <strain evidence="17 18">AM505</strain>
    </source>
</reference>
<evidence type="ECO:0000313" key="17">
    <source>
        <dbReference type="EMBL" id="PVH28122.1"/>
    </source>
</evidence>
<dbReference type="GO" id="GO:0015159">
    <property type="term" value="F:polysaccharide transmembrane transporter activity"/>
    <property type="evidence" value="ECO:0007669"/>
    <property type="project" value="InterPro"/>
</dbReference>
<comment type="subcellular location">
    <subcellularLocation>
        <location evidence="1">Cell outer membrane</location>
        <topology evidence="1">Multi-pass membrane protein</topology>
    </subcellularLocation>
</comment>
<dbReference type="Proteomes" id="UP000245911">
    <property type="component" value="Unassembled WGS sequence"/>
</dbReference>
<protein>
    <submittedName>
        <fullName evidence="17">Sugar ABC transporter substrate-binding protein</fullName>
    </submittedName>
</protein>
<dbReference type="Pfam" id="PF02563">
    <property type="entry name" value="Poly_export"/>
    <property type="match status" value="1"/>
</dbReference>
<dbReference type="Gene3D" id="3.30.1950.10">
    <property type="entry name" value="wza like domain"/>
    <property type="match status" value="1"/>
</dbReference>
<evidence type="ECO:0000256" key="1">
    <source>
        <dbReference type="ARBA" id="ARBA00004571"/>
    </source>
</evidence>
<keyword evidence="13" id="KW-0998">Cell outer membrane</keyword>
<dbReference type="OrthoDB" id="9808421at2"/>
<keyword evidence="12" id="KW-0564">Palmitate</keyword>
<evidence type="ECO:0000256" key="9">
    <source>
        <dbReference type="ARBA" id="ARBA00023065"/>
    </source>
</evidence>
<keyword evidence="10" id="KW-0626">Porin</keyword>
<keyword evidence="3" id="KW-0813">Transport</keyword>
<feature type="domain" description="SLBB" evidence="16">
    <location>
        <begin position="187"/>
        <end position="263"/>
    </location>
</feature>
<dbReference type="PANTHER" id="PTHR33619">
    <property type="entry name" value="POLYSACCHARIDE EXPORT PROTEIN GFCE-RELATED"/>
    <property type="match status" value="1"/>
</dbReference>
<comment type="caution">
    <text evidence="17">The sequence shown here is derived from an EMBL/GenBank/DDBJ whole genome shotgun (WGS) entry which is preliminary data.</text>
</comment>
<dbReference type="AlphaFoldDB" id="A0A2T8HRZ5"/>
<dbReference type="PANTHER" id="PTHR33619:SF3">
    <property type="entry name" value="POLYSACCHARIDE EXPORT PROTEIN GFCE-RELATED"/>
    <property type="match status" value="1"/>
</dbReference>
<keyword evidence="11" id="KW-0472">Membrane</keyword>
<evidence type="ECO:0000256" key="11">
    <source>
        <dbReference type="ARBA" id="ARBA00023136"/>
    </source>
</evidence>
<evidence type="ECO:0000256" key="2">
    <source>
        <dbReference type="ARBA" id="ARBA00009450"/>
    </source>
</evidence>
<dbReference type="Pfam" id="PF22461">
    <property type="entry name" value="SLBB_2"/>
    <property type="match status" value="2"/>
</dbReference>
<keyword evidence="8" id="KW-0625">Polysaccharide transport</keyword>
<comment type="similarity">
    <text evidence="2">Belongs to the BexD/CtrA/VexA family.</text>
</comment>
<keyword evidence="4" id="KW-1134">Transmembrane beta strand</keyword>
<keyword evidence="14" id="KW-0449">Lipoprotein</keyword>
<name>A0A2T8HRZ5_9RHOB</name>
<dbReference type="GO" id="GO:0046930">
    <property type="term" value="C:pore complex"/>
    <property type="evidence" value="ECO:0007669"/>
    <property type="project" value="UniProtKB-KW"/>
</dbReference>
<dbReference type="EMBL" id="QDKM01000006">
    <property type="protein sequence ID" value="PVH28122.1"/>
    <property type="molecule type" value="Genomic_DNA"/>
</dbReference>
<evidence type="ECO:0000256" key="6">
    <source>
        <dbReference type="ARBA" id="ARBA00022692"/>
    </source>
</evidence>
<feature type="domain" description="Polysaccharide export protein N-terminal" evidence="15">
    <location>
        <begin position="98"/>
        <end position="179"/>
    </location>
</feature>
<keyword evidence="9" id="KW-0406">Ion transport</keyword>
<feature type="domain" description="SLBB" evidence="16">
    <location>
        <begin position="271"/>
        <end position="351"/>
    </location>
</feature>
<proteinExistence type="inferred from homology"/>
<dbReference type="Gene3D" id="3.10.560.10">
    <property type="entry name" value="Outer membrane lipoprotein wza domain like"/>
    <property type="match status" value="2"/>
</dbReference>
<evidence type="ECO:0000256" key="13">
    <source>
        <dbReference type="ARBA" id="ARBA00023237"/>
    </source>
</evidence>
<evidence type="ECO:0000256" key="3">
    <source>
        <dbReference type="ARBA" id="ARBA00022448"/>
    </source>
</evidence>
<dbReference type="GO" id="GO:0015288">
    <property type="term" value="F:porin activity"/>
    <property type="evidence" value="ECO:0007669"/>
    <property type="project" value="UniProtKB-KW"/>
</dbReference>
<evidence type="ECO:0000256" key="14">
    <source>
        <dbReference type="ARBA" id="ARBA00023288"/>
    </source>
</evidence>
<evidence type="ECO:0000256" key="7">
    <source>
        <dbReference type="ARBA" id="ARBA00022729"/>
    </source>
</evidence>
<evidence type="ECO:0000259" key="15">
    <source>
        <dbReference type="Pfam" id="PF02563"/>
    </source>
</evidence>
<keyword evidence="5" id="KW-0762">Sugar transport</keyword>
<sequence length="381" mass="41142">MTQASVAASPSQIGLTAPVRHLLARLRHLRPGALAWLTGAALLLSACSDSYVNFPVTAEGQDDLDENVEVIRLDITNIESFTLPSRGHEATSLPSGRNWNYLVGTGDILSVIVFDHPELTLPEGERSAGSGFRVQSDGTINYPFVGAVAARGRPPEQIRNDLTQRLARFIPDPQVDVRVASFNSQGIVVSGQVNTPNRQPLTTVRLTLIEAINAAGGATDAADLREVTVQRGGHVYPVDVQGFLEAGLTQNNPVLRNGDVVSVPRRRAEEAYLLGEVARPDAIDLSLEPITLTQAVTRQGGLADSRADVRGVFVFRIHQGRTRVFQLDTSSPTGLLLGTRFVLEPGDVVYVIRSPLQRWNDTITRLLPSVRAITAADTLGD</sequence>
<dbReference type="InterPro" id="IPR054765">
    <property type="entry name" value="SLBB_dom"/>
</dbReference>
<gene>
    <name evidence="17" type="ORF">DDE20_13475</name>
</gene>
<keyword evidence="18" id="KW-1185">Reference proteome</keyword>
<evidence type="ECO:0000256" key="12">
    <source>
        <dbReference type="ARBA" id="ARBA00023139"/>
    </source>
</evidence>
<dbReference type="InterPro" id="IPR049712">
    <property type="entry name" value="Poly_export"/>
</dbReference>
<dbReference type="GO" id="GO:0009279">
    <property type="term" value="C:cell outer membrane"/>
    <property type="evidence" value="ECO:0007669"/>
    <property type="project" value="UniProtKB-SubCell"/>
</dbReference>
<evidence type="ECO:0000259" key="16">
    <source>
        <dbReference type="Pfam" id="PF22461"/>
    </source>
</evidence>
<organism evidence="17 18">
    <name type="scientific">Pararhodobacter oceanensis</name>
    <dbReference type="NCBI Taxonomy" id="2172121"/>
    <lineage>
        <taxon>Bacteria</taxon>
        <taxon>Pseudomonadati</taxon>
        <taxon>Pseudomonadota</taxon>
        <taxon>Alphaproteobacteria</taxon>
        <taxon>Rhodobacterales</taxon>
        <taxon>Paracoccaceae</taxon>
        <taxon>Pararhodobacter</taxon>
    </lineage>
</organism>
<evidence type="ECO:0000313" key="18">
    <source>
        <dbReference type="Proteomes" id="UP000245911"/>
    </source>
</evidence>
<evidence type="ECO:0000256" key="5">
    <source>
        <dbReference type="ARBA" id="ARBA00022597"/>
    </source>
</evidence>
<keyword evidence="7" id="KW-0732">Signal</keyword>